<protein>
    <submittedName>
        <fullName evidence="1">Uncharacterized protein</fullName>
    </submittedName>
</protein>
<keyword evidence="2" id="KW-1185">Reference proteome</keyword>
<dbReference type="Proteomes" id="UP001177021">
    <property type="component" value="Unassembled WGS sequence"/>
</dbReference>
<accession>A0ACB0IWM3</accession>
<evidence type="ECO:0000313" key="1">
    <source>
        <dbReference type="EMBL" id="CAJ2636450.1"/>
    </source>
</evidence>
<comment type="caution">
    <text evidence="1">The sequence shown here is derived from an EMBL/GenBank/DDBJ whole genome shotgun (WGS) entry which is preliminary data.</text>
</comment>
<organism evidence="1 2">
    <name type="scientific">Trifolium pratense</name>
    <name type="common">Red clover</name>
    <dbReference type="NCBI Taxonomy" id="57577"/>
    <lineage>
        <taxon>Eukaryota</taxon>
        <taxon>Viridiplantae</taxon>
        <taxon>Streptophyta</taxon>
        <taxon>Embryophyta</taxon>
        <taxon>Tracheophyta</taxon>
        <taxon>Spermatophyta</taxon>
        <taxon>Magnoliopsida</taxon>
        <taxon>eudicotyledons</taxon>
        <taxon>Gunneridae</taxon>
        <taxon>Pentapetalae</taxon>
        <taxon>rosids</taxon>
        <taxon>fabids</taxon>
        <taxon>Fabales</taxon>
        <taxon>Fabaceae</taxon>
        <taxon>Papilionoideae</taxon>
        <taxon>50 kb inversion clade</taxon>
        <taxon>NPAAA clade</taxon>
        <taxon>Hologalegina</taxon>
        <taxon>IRL clade</taxon>
        <taxon>Trifolieae</taxon>
        <taxon>Trifolium</taxon>
    </lineage>
</organism>
<evidence type="ECO:0000313" key="2">
    <source>
        <dbReference type="Proteomes" id="UP001177021"/>
    </source>
</evidence>
<gene>
    <name evidence="1" type="ORF">MILVUS5_LOCUS6946</name>
</gene>
<reference evidence="1" key="1">
    <citation type="submission" date="2023-10" db="EMBL/GenBank/DDBJ databases">
        <authorList>
            <person name="Rodriguez Cubillos JULIANA M."/>
            <person name="De Vega J."/>
        </authorList>
    </citation>
    <scope>NUCLEOTIDE SEQUENCE</scope>
</reference>
<dbReference type="EMBL" id="CASHSV030000002">
    <property type="protein sequence ID" value="CAJ2636450.1"/>
    <property type="molecule type" value="Genomic_DNA"/>
</dbReference>
<proteinExistence type="predicted"/>
<sequence length="73" mass="8786">MLRYIKVENKLILTGTLQNNLAELWSLLNFILPDIFSSLEEFEKLFNLSRKCTNGATMEEMEEKRRNQYMFYD</sequence>
<name>A0ACB0IWM3_TRIPR</name>